<gene>
    <name evidence="12" type="primary">asnB</name>
    <name evidence="12" type="ORF">HK107_11010</name>
</gene>
<dbReference type="SUPFAM" id="SSF52402">
    <property type="entry name" value="Adenine nucleotide alpha hydrolases-like"/>
    <property type="match status" value="1"/>
</dbReference>
<dbReference type="InterPro" id="IPR014729">
    <property type="entry name" value="Rossmann-like_a/b/a_fold"/>
</dbReference>
<evidence type="ECO:0000256" key="2">
    <source>
        <dbReference type="ARBA" id="ARBA00005752"/>
    </source>
</evidence>
<feature type="active site" description="For GATase activity" evidence="8">
    <location>
        <position position="2"/>
    </location>
</feature>
<comment type="caution">
    <text evidence="12">The sequence shown here is derived from an EMBL/GenBank/DDBJ whole genome shotgun (WGS) entry which is preliminary data.</text>
</comment>
<dbReference type="Gene3D" id="3.40.50.620">
    <property type="entry name" value="HUPs"/>
    <property type="match status" value="1"/>
</dbReference>
<feature type="site" description="Important for beta-aspartyl-AMP intermediate formation" evidence="10">
    <location>
        <position position="365"/>
    </location>
</feature>
<organism evidence="12 13">
    <name type="scientific">Parvularcula mediterranea</name>
    <dbReference type="NCBI Taxonomy" id="2732508"/>
    <lineage>
        <taxon>Bacteria</taxon>
        <taxon>Pseudomonadati</taxon>
        <taxon>Pseudomonadota</taxon>
        <taxon>Alphaproteobacteria</taxon>
        <taxon>Parvularculales</taxon>
        <taxon>Parvularculaceae</taxon>
        <taxon>Parvularcula</taxon>
    </lineage>
</organism>
<dbReference type="CDD" id="cd01991">
    <property type="entry name" value="Asn_synthase_B_C"/>
    <property type="match status" value="1"/>
</dbReference>
<comment type="pathway">
    <text evidence="1">Amino-acid biosynthesis; L-asparagine biosynthesis; L-asparagine from L-aspartate (L-Gln route): step 1/1.</text>
</comment>
<dbReference type="AlphaFoldDB" id="A0A7Y3RMJ2"/>
<accession>A0A7Y3RMJ2</accession>
<sequence length="607" mass="66483">MCGIAGWIDTGGGRIDPQALDRMTDALSARGPDGRGTWTSADGSVGFGHRRLSILDLTPMGAQPFRDEERGLTLTYNGEIYNHPELKRELQAKGYMFRSRCDSETLLHAYAEWGEDCLDRLIGIFAFAIWDEGQRKLFCARDQIGVKPFVYAQSGNRFLFGSQLKAILASGQDVGRLSHERLAQWLLYGVPTGSEGLIDGIETLPPATALTLEDGKVSTRRYWSLPEETSITDRAAAKEAIEDAVERAVKRQLLSDVPVCSFLSGGIDSSLVTAIATEANGEPVTSFTIGFDTPKSDERAYAKRAAEHTGARQIIEVLTPENADALLDEAVEVYDDPFGIPSALPMIAVARLAGQHGTKVVLTGDGADELFAGYRHYDALSEHFREHGRTSLDCELSVGRRVVSRLAHGTFSPFSHYQAHNGPVGMEGLKLLSGPALETLQVCREREREHFPSSRAPVDAARRCDMATYLPDEILVKVDRATMAYGIEARVPLLDTELVQLAFSIDPALHVTNGRKSLLKEAAARWLPDDILSTRKKGFSPPLGPWITDRPDAWDRLTSEVAGGSLVSNGLIDPFALSDNLSKLPRSGAALLQLVLLERWVQRWGIS</sequence>
<reference evidence="12 13" key="1">
    <citation type="submission" date="2020-05" db="EMBL/GenBank/DDBJ databases">
        <title>Parvularcula mediterraneae sp. nov., isolated from polypropylene straw from shallow seawater of the seashore of Laganas in Zakynthos island, Greece.</title>
        <authorList>
            <person name="Szabo I."/>
            <person name="Al-Omari J."/>
            <person name="Rado J."/>
            <person name="Szerdahelyi G.S."/>
        </authorList>
    </citation>
    <scope>NUCLEOTIDE SEQUENCE [LARGE SCALE GENOMIC DNA]</scope>
    <source>
        <strain evidence="12 13">ZS-1/3</strain>
    </source>
</reference>
<evidence type="ECO:0000256" key="5">
    <source>
        <dbReference type="ARBA" id="ARBA00022840"/>
    </source>
</evidence>
<feature type="binding site" evidence="9">
    <location>
        <position position="102"/>
    </location>
    <ligand>
        <name>L-glutamine</name>
        <dbReference type="ChEBI" id="CHEBI:58359"/>
    </ligand>
</feature>
<dbReference type="CDD" id="cd00712">
    <property type="entry name" value="AsnB"/>
    <property type="match status" value="1"/>
</dbReference>
<dbReference type="Gene3D" id="3.60.20.10">
    <property type="entry name" value="Glutamine Phosphoribosylpyrophosphate, subunit 1, domain 1"/>
    <property type="match status" value="1"/>
</dbReference>
<evidence type="ECO:0000313" key="13">
    <source>
        <dbReference type="Proteomes" id="UP000536835"/>
    </source>
</evidence>
<dbReference type="GO" id="GO:0004066">
    <property type="term" value="F:asparagine synthase (glutamine-hydrolyzing) activity"/>
    <property type="evidence" value="ECO:0007669"/>
    <property type="project" value="UniProtKB-EC"/>
</dbReference>
<evidence type="ECO:0000256" key="10">
    <source>
        <dbReference type="PIRSR" id="PIRSR001589-3"/>
    </source>
</evidence>
<evidence type="ECO:0000256" key="3">
    <source>
        <dbReference type="ARBA" id="ARBA00012737"/>
    </source>
</evidence>
<dbReference type="GO" id="GO:0006529">
    <property type="term" value="P:asparagine biosynthetic process"/>
    <property type="evidence" value="ECO:0007669"/>
    <property type="project" value="UniProtKB-KW"/>
</dbReference>
<dbReference type="SUPFAM" id="SSF56235">
    <property type="entry name" value="N-terminal nucleophile aminohydrolases (Ntn hydrolases)"/>
    <property type="match status" value="1"/>
</dbReference>
<feature type="domain" description="Glutamine amidotransferase type-2" evidence="11">
    <location>
        <begin position="2"/>
        <end position="215"/>
    </location>
</feature>
<dbReference type="InterPro" id="IPR001962">
    <property type="entry name" value="Asn_synthase"/>
</dbReference>
<keyword evidence="8" id="KW-0028">Amino-acid biosynthesis</keyword>
<dbReference type="PANTHER" id="PTHR43284">
    <property type="entry name" value="ASPARAGINE SYNTHETASE (GLUTAMINE-HYDROLYZING)"/>
    <property type="match status" value="1"/>
</dbReference>
<protein>
    <recommendedName>
        <fullName evidence="3">asparagine synthase (glutamine-hydrolyzing)</fullName>
        <ecNumber evidence="3">6.3.5.4</ecNumber>
    </recommendedName>
</protein>
<dbReference type="GO" id="GO:0005829">
    <property type="term" value="C:cytosol"/>
    <property type="evidence" value="ECO:0007669"/>
    <property type="project" value="TreeGrafter"/>
</dbReference>
<dbReference type="GO" id="GO:0005524">
    <property type="term" value="F:ATP binding"/>
    <property type="evidence" value="ECO:0007669"/>
    <property type="project" value="UniProtKB-KW"/>
</dbReference>
<evidence type="ECO:0000313" key="12">
    <source>
        <dbReference type="EMBL" id="NNU16847.1"/>
    </source>
</evidence>
<evidence type="ECO:0000256" key="1">
    <source>
        <dbReference type="ARBA" id="ARBA00005187"/>
    </source>
</evidence>
<evidence type="ECO:0000256" key="4">
    <source>
        <dbReference type="ARBA" id="ARBA00022741"/>
    </source>
</evidence>
<name>A0A7Y3RMJ2_9PROT</name>
<dbReference type="InterPro" id="IPR029055">
    <property type="entry name" value="Ntn_hydrolases_N"/>
</dbReference>
<keyword evidence="12" id="KW-0436">Ligase</keyword>
<keyword evidence="13" id="KW-1185">Reference proteome</keyword>
<dbReference type="InterPro" id="IPR017932">
    <property type="entry name" value="GATase_2_dom"/>
</dbReference>
<comment type="catalytic activity">
    <reaction evidence="7">
        <text>L-aspartate + L-glutamine + ATP + H2O = L-asparagine + L-glutamate + AMP + diphosphate + H(+)</text>
        <dbReference type="Rhea" id="RHEA:12228"/>
        <dbReference type="ChEBI" id="CHEBI:15377"/>
        <dbReference type="ChEBI" id="CHEBI:15378"/>
        <dbReference type="ChEBI" id="CHEBI:29985"/>
        <dbReference type="ChEBI" id="CHEBI:29991"/>
        <dbReference type="ChEBI" id="CHEBI:30616"/>
        <dbReference type="ChEBI" id="CHEBI:33019"/>
        <dbReference type="ChEBI" id="CHEBI:58048"/>
        <dbReference type="ChEBI" id="CHEBI:58359"/>
        <dbReference type="ChEBI" id="CHEBI:456215"/>
        <dbReference type="EC" id="6.3.5.4"/>
    </reaction>
</comment>
<keyword evidence="4 9" id="KW-0547">Nucleotide-binding</keyword>
<dbReference type="PROSITE" id="PS51278">
    <property type="entry name" value="GATASE_TYPE_2"/>
    <property type="match status" value="1"/>
</dbReference>
<dbReference type="PIRSF" id="PIRSF001589">
    <property type="entry name" value="Asn_synthetase_glu-h"/>
    <property type="match status" value="1"/>
</dbReference>
<proteinExistence type="inferred from homology"/>
<evidence type="ECO:0000256" key="7">
    <source>
        <dbReference type="ARBA" id="ARBA00048741"/>
    </source>
</evidence>
<dbReference type="RefSeq" id="WP_173199697.1">
    <property type="nucleotide sequence ID" value="NZ_JABFCX010000003.1"/>
</dbReference>
<dbReference type="Proteomes" id="UP000536835">
    <property type="component" value="Unassembled WGS sequence"/>
</dbReference>
<dbReference type="InterPro" id="IPR033738">
    <property type="entry name" value="AsnB_N"/>
</dbReference>
<dbReference type="Pfam" id="PF13537">
    <property type="entry name" value="GATase_7"/>
    <property type="match status" value="1"/>
</dbReference>
<dbReference type="EC" id="6.3.5.4" evidence="3"/>
<evidence type="ECO:0000256" key="8">
    <source>
        <dbReference type="PIRSR" id="PIRSR001589-1"/>
    </source>
</evidence>
<evidence type="ECO:0000256" key="9">
    <source>
        <dbReference type="PIRSR" id="PIRSR001589-2"/>
    </source>
</evidence>
<dbReference type="NCBIfam" id="TIGR01536">
    <property type="entry name" value="asn_synth_AEB"/>
    <property type="match status" value="1"/>
</dbReference>
<dbReference type="EMBL" id="JABFCX010000003">
    <property type="protein sequence ID" value="NNU16847.1"/>
    <property type="molecule type" value="Genomic_DNA"/>
</dbReference>
<feature type="binding site" evidence="9">
    <location>
        <position position="289"/>
    </location>
    <ligand>
        <name>ATP</name>
        <dbReference type="ChEBI" id="CHEBI:30616"/>
    </ligand>
</feature>
<dbReference type="InterPro" id="IPR006426">
    <property type="entry name" value="Asn_synth_AEB"/>
</dbReference>
<dbReference type="InterPro" id="IPR051786">
    <property type="entry name" value="ASN_synthetase/amidase"/>
</dbReference>
<dbReference type="PANTHER" id="PTHR43284:SF1">
    <property type="entry name" value="ASPARAGINE SYNTHETASE"/>
    <property type="match status" value="1"/>
</dbReference>
<evidence type="ECO:0000256" key="6">
    <source>
        <dbReference type="ARBA" id="ARBA00022962"/>
    </source>
</evidence>
<keyword evidence="5 9" id="KW-0067">ATP-binding</keyword>
<evidence type="ECO:0000259" key="11">
    <source>
        <dbReference type="PROSITE" id="PS51278"/>
    </source>
</evidence>
<keyword evidence="8" id="KW-0061">Asparagine biosynthesis</keyword>
<keyword evidence="6 8" id="KW-0315">Glutamine amidotransferase</keyword>
<comment type="similarity">
    <text evidence="2">Belongs to the asparagine synthetase family.</text>
</comment>
<dbReference type="Pfam" id="PF00733">
    <property type="entry name" value="Asn_synthase"/>
    <property type="match status" value="1"/>
</dbReference>